<dbReference type="Gene3D" id="3.20.20.80">
    <property type="entry name" value="Glycosidases"/>
    <property type="match status" value="1"/>
</dbReference>
<keyword evidence="5" id="KW-0326">Glycosidase</keyword>
<evidence type="ECO:0000256" key="6">
    <source>
        <dbReference type="RuleBase" id="RU003690"/>
    </source>
</evidence>
<dbReference type="InterPro" id="IPR001360">
    <property type="entry name" value="Glyco_hydro_1"/>
</dbReference>
<dbReference type="PANTHER" id="PTHR10353:SF36">
    <property type="entry name" value="LP05116P"/>
    <property type="match status" value="1"/>
</dbReference>
<proteinExistence type="inferred from homology"/>
<evidence type="ECO:0000256" key="5">
    <source>
        <dbReference type="ARBA" id="ARBA00023295"/>
    </source>
</evidence>
<name>A0ABD2P4P7_9CUCU</name>
<protein>
    <recommendedName>
        <fullName evidence="9">Beta-glucosidase</fullName>
    </recommendedName>
</protein>
<dbReference type="InterPro" id="IPR017853">
    <property type="entry name" value="GH"/>
</dbReference>
<dbReference type="EMBL" id="JABFTP020000185">
    <property type="protein sequence ID" value="KAL3285771.1"/>
    <property type="molecule type" value="Genomic_DNA"/>
</dbReference>
<evidence type="ECO:0008006" key="9">
    <source>
        <dbReference type="Google" id="ProtNLM"/>
    </source>
</evidence>
<comment type="subunit">
    <text evidence="2">Homodimer.</text>
</comment>
<evidence type="ECO:0000256" key="1">
    <source>
        <dbReference type="ARBA" id="ARBA00010838"/>
    </source>
</evidence>
<dbReference type="FunFam" id="3.20.20.80:FF:000013">
    <property type="entry name" value="lactase-phlorizin hydrolase"/>
    <property type="match status" value="1"/>
</dbReference>
<sequence>MYAFKKFKCPDYNSNLGLFLSAIILLKPSFADNINGESFPSNFIFGASTSAYQIEGAWNEDGKGEGVWDHITHVSNISIADRSSGDVACDSYHKVDEDIAMLKHLGVDYYRFSIAWSRIVPNGNVSQGVNLPGVMYYLRLLEKLERENISAMVTIFHYDLPQALSFPTMFIDENYNSLYVDYARLAFLLFGNKVKYWITFNEPQGVCTSFLEKYSTKPGTDSYTCTHNIIKCHAMTYWMYDSDFRDDQKGQVGIVLNTNWDEPASQDAKDIEAAKRKLLFEVGWYAHPLVFGDYPDEMKTRIRLYTFPWESSRLPKFTDEEKSLIKGTLDFIGLNHYSTSLVSDAPDPGLFRTYEKDLGILKTYDPSWEKTSLDWFYVVPFGLRKILNWLDETYKVPIIITENGYVEDGSPFLDDDRRINYYQTYLSNVLDAIYIDHVNVIGYFTWSLMDNWEWTSGYTQKFGLYYVNFSSPTRDRLPKKSVAYYKKVLKTRRLV</sequence>
<gene>
    <name evidence="7" type="ORF">HHI36_000295</name>
</gene>
<evidence type="ECO:0000256" key="4">
    <source>
        <dbReference type="ARBA" id="ARBA00023180"/>
    </source>
</evidence>
<dbReference type="AlphaFoldDB" id="A0ABD2P4P7"/>
<evidence type="ECO:0000256" key="2">
    <source>
        <dbReference type="ARBA" id="ARBA00011738"/>
    </source>
</evidence>
<dbReference type="InterPro" id="IPR033132">
    <property type="entry name" value="GH_1_N_CS"/>
</dbReference>
<dbReference type="Proteomes" id="UP001516400">
    <property type="component" value="Unassembled WGS sequence"/>
</dbReference>
<keyword evidence="3" id="KW-0378">Hydrolase</keyword>
<accession>A0ABD2P4P7</accession>
<reference evidence="7 8" key="1">
    <citation type="journal article" date="2021" name="BMC Biol.">
        <title>Horizontally acquired antibacterial genes associated with adaptive radiation of ladybird beetles.</title>
        <authorList>
            <person name="Li H.S."/>
            <person name="Tang X.F."/>
            <person name="Huang Y.H."/>
            <person name="Xu Z.Y."/>
            <person name="Chen M.L."/>
            <person name="Du X.Y."/>
            <person name="Qiu B.Y."/>
            <person name="Chen P.T."/>
            <person name="Zhang W."/>
            <person name="Slipinski A."/>
            <person name="Escalona H.E."/>
            <person name="Waterhouse R.M."/>
            <person name="Zwick A."/>
            <person name="Pang H."/>
        </authorList>
    </citation>
    <scope>NUCLEOTIDE SEQUENCE [LARGE SCALE GENOMIC DNA]</scope>
    <source>
        <strain evidence="7">SYSU2018</strain>
    </source>
</reference>
<organism evidence="7 8">
    <name type="scientific">Cryptolaemus montrouzieri</name>
    <dbReference type="NCBI Taxonomy" id="559131"/>
    <lineage>
        <taxon>Eukaryota</taxon>
        <taxon>Metazoa</taxon>
        <taxon>Ecdysozoa</taxon>
        <taxon>Arthropoda</taxon>
        <taxon>Hexapoda</taxon>
        <taxon>Insecta</taxon>
        <taxon>Pterygota</taxon>
        <taxon>Neoptera</taxon>
        <taxon>Endopterygota</taxon>
        <taxon>Coleoptera</taxon>
        <taxon>Polyphaga</taxon>
        <taxon>Cucujiformia</taxon>
        <taxon>Coccinelloidea</taxon>
        <taxon>Coccinellidae</taxon>
        <taxon>Scymninae</taxon>
        <taxon>Scymnini</taxon>
        <taxon>Cryptolaemus</taxon>
    </lineage>
</organism>
<evidence type="ECO:0000256" key="3">
    <source>
        <dbReference type="ARBA" id="ARBA00022801"/>
    </source>
</evidence>
<dbReference type="SUPFAM" id="SSF51445">
    <property type="entry name" value="(Trans)glycosidases"/>
    <property type="match status" value="1"/>
</dbReference>
<evidence type="ECO:0000313" key="7">
    <source>
        <dbReference type="EMBL" id="KAL3285771.1"/>
    </source>
</evidence>
<comment type="caution">
    <text evidence="7">The sequence shown here is derived from an EMBL/GenBank/DDBJ whole genome shotgun (WGS) entry which is preliminary data.</text>
</comment>
<dbReference type="PANTHER" id="PTHR10353">
    <property type="entry name" value="GLYCOSYL HYDROLASE"/>
    <property type="match status" value="1"/>
</dbReference>
<dbReference type="PROSITE" id="PS00653">
    <property type="entry name" value="GLYCOSYL_HYDROL_F1_2"/>
    <property type="match status" value="1"/>
</dbReference>
<dbReference type="Pfam" id="PF00232">
    <property type="entry name" value="Glyco_hydro_1"/>
    <property type="match status" value="1"/>
</dbReference>
<dbReference type="GO" id="GO:0016798">
    <property type="term" value="F:hydrolase activity, acting on glycosyl bonds"/>
    <property type="evidence" value="ECO:0007669"/>
    <property type="project" value="UniProtKB-KW"/>
</dbReference>
<keyword evidence="8" id="KW-1185">Reference proteome</keyword>
<comment type="similarity">
    <text evidence="1 6">Belongs to the glycosyl hydrolase 1 family.</text>
</comment>
<evidence type="ECO:0000313" key="8">
    <source>
        <dbReference type="Proteomes" id="UP001516400"/>
    </source>
</evidence>
<keyword evidence="4" id="KW-0325">Glycoprotein</keyword>
<dbReference type="PRINTS" id="PR00131">
    <property type="entry name" value="GLHYDRLASE1"/>
</dbReference>